<feature type="domain" description="SLH" evidence="4">
    <location>
        <begin position="122"/>
        <end position="186"/>
    </location>
</feature>
<accession>A0AAE3GWW3</accession>
<keyword evidence="2" id="KW-0732">Signal</keyword>
<dbReference type="NCBIfam" id="NF033921">
    <property type="entry name" value="por_somb"/>
    <property type="match status" value="1"/>
</dbReference>
<dbReference type="RefSeq" id="WP_254014910.1">
    <property type="nucleotide sequence ID" value="NZ_JAMZMM010000503.1"/>
</dbReference>
<protein>
    <submittedName>
        <fullName evidence="5">Iron uptake porin</fullName>
    </submittedName>
</protein>
<dbReference type="GO" id="GO:0008643">
    <property type="term" value="P:carbohydrate transport"/>
    <property type="evidence" value="ECO:0007669"/>
    <property type="project" value="InterPro"/>
</dbReference>
<feature type="region of interest" description="Disordered" evidence="3">
    <location>
        <begin position="35"/>
        <end position="59"/>
    </location>
</feature>
<dbReference type="InterPro" id="IPR047684">
    <property type="entry name" value="Por_som-like"/>
</dbReference>
<dbReference type="InterPro" id="IPR051465">
    <property type="entry name" value="Cell_Envelope_Struct_Comp"/>
</dbReference>
<evidence type="ECO:0000256" key="3">
    <source>
        <dbReference type="SAM" id="MobiDB-lite"/>
    </source>
</evidence>
<feature type="signal peptide" evidence="2">
    <location>
        <begin position="1"/>
        <end position="28"/>
    </location>
</feature>
<evidence type="ECO:0000313" key="5">
    <source>
        <dbReference type="EMBL" id="MCP2732185.1"/>
    </source>
</evidence>
<evidence type="ECO:0000256" key="2">
    <source>
        <dbReference type="RuleBase" id="RU363072"/>
    </source>
</evidence>
<dbReference type="Gene3D" id="2.40.160.180">
    <property type="entry name" value="Carbohydrate-selective porin OprB"/>
    <property type="match status" value="1"/>
</dbReference>
<dbReference type="AlphaFoldDB" id="A0AAE3GWW3"/>
<dbReference type="InterPro" id="IPR001119">
    <property type="entry name" value="SLH_dom"/>
</dbReference>
<dbReference type="GO" id="GO:0015288">
    <property type="term" value="F:porin activity"/>
    <property type="evidence" value="ECO:0007669"/>
    <property type="project" value="InterPro"/>
</dbReference>
<sequence length="623" mass="65901">MSKIFLNTLRISPVILGVILGIAHSASASDALSTDTEAGGIVNPTNPPSNPVAENSDRQGAISQLSDINTTSILQNNPIKAEESAAQTDRSKLDQLADQSSSILGQIDQYSQDTDSMSQVTNVSQLRDVSPGDWAYEALRSLVERYGCIAGYPDGTFRGNRAMTRYEFAAGLNACLNQLERLIGNNTSGGNVDNGDLVSLRRLVQEFQAELQTLGGRVDNLEGRTSFLEDHQFSATTKLNGAAIFALAGVAGGENAQGGDIDKVTAFGDRVRLNFDTSFTGKDLLRTRLQASNLAAFSGTSTFTPEGDLRFADGTFGTGGGNNVEIDALLYQFPLGEKTTIVLEANAGAPDDFANTVNPYIDGDGDSGAISQFGTRNPIYKLVDGTGIGIKHEFSDALELSLGYLASDAANPGEDAGLFNGAYGAMAQLTFKPFDKLTLGLTYVHAYNSDLGAGSNRANLRSALADNSNLPTALQPFSGLGLPTSSNAYGLQGSFQVSPKLVLGGWVGYTATRTLSTLGGTIDRGDLKVWNWAVTLAAPDLGKEGNVAGLIIGMEPKVTDVSNALKAQIGDDPDTSLHIEAFYQYQLTDNISITPGIIWLTAPDHNSDNKDVVIGAIRTTFSF</sequence>
<dbReference type="InterPro" id="IPR038673">
    <property type="entry name" value="OprB_sf"/>
</dbReference>
<dbReference type="GO" id="GO:0016020">
    <property type="term" value="C:membrane"/>
    <property type="evidence" value="ECO:0007669"/>
    <property type="project" value="InterPro"/>
</dbReference>
<evidence type="ECO:0000313" key="6">
    <source>
        <dbReference type="Proteomes" id="UP001204953"/>
    </source>
</evidence>
<evidence type="ECO:0000259" key="4">
    <source>
        <dbReference type="PROSITE" id="PS51272"/>
    </source>
</evidence>
<evidence type="ECO:0000256" key="1">
    <source>
        <dbReference type="ARBA" id="ARBA00008769"/>
    </source>
</evidence>
<proteinExistence type="inferred from homology"/>
<reference evidence="5" key="1">
    <citation type="submission" date="2022-06" db="EMBL/GenBank/DDBJ databases">
        <title>New cyanobacteria of genus Symplocastrum in benthos of Lake Baikal.</title>
        <authorList>
            <person name="Sorokovikova E."/>
            <person name="Tikhonova I."/>
            <person name="Krasnopeev A."/>
            <person name="Evseev P."/>
            <person name="Gladkikh A."/>
            <person name="Belykh O."/>
        </authorList>
    </citation>
    <scope>NUCLEOTIDE SEQUENCE</scope>
    <source>
        <strain evidence="5">BBK-W-15</strain>
    </source>
</reference>
<dbReference type="Proteomes" id="UP001204953">
    <property type="component" value="Unassembled WGS sequence"/>
</dbReference>
<organism evidence="5 6">
    <name type="scientific">Limnofasciculus baicalensis BBK-W-15</name>
    <dbReference type="NCBI Taxonomy" id="2699891"/>
    <lineage>
        <taxon>Bacteria</taxon>
        <taxon>Bacillati</taxon>
        <taxon>Cyanobacteriota</taxon>
        <taxon>Cyanophyceae</taxon>
        <taxon>Coleofasciculales</taxon>
        <taxon>Coleofasciculaceae</taxon>
        <taxon>Limnofasciculus</taxon>
        <taxon>Limnofasciculus baicalensis</taxon>
    </lineage>
</organism>
<dbReference type="EMBL" id="JAMZMM010000503">
    <property type="protein sequence ID" value="MCP2732185.1"/>
    <property type="molecule type" value="Genomic_DNA"/>
</dbReference>
<comment type="caution">
    <text evidence="5">The sequence shown here is derived from an EMBL/GenBank/DDBJ whole genome shotgun (WGS) entry which is preliminary data.</text>
</comment>
<comment type="similarity">
    <text evidence="1 2">Belongs to the OprB family.</text>
</comment>
<dbReference type="PANTHER" id="PTHR43308:SF1">
    <property type="entry name" value="OUTER MEMBRANE PROTEIN ALPHA"/>
    <property type="match status" value="1"/>
</dbReference>
<keyword evidence="6" id="KW-1185">Reference proteome</keyword>
<dbReference type="InterPro" id="IPR007049">
    <property type="entry name" value="Carb-sel_porin_OprB"/>
</dbReference>
<dbReference type="PANTHER" id="PTHR43308">
    <property type="entry name" value="OUTER MEMBRANE PROTEIN ALPHA-RELATED"/>
    <property type="match status" value="1"/>
</dbReference>
<dbReference type="PROSITE" id="PS51272">
    <property type="entry name" value="SLH"/>
    <property type="match status" value="1"/>
</dbReference>
<gene>
    <name evidence="5" type="ORF">NJ959_27520</name>
</gene>
<name>A0AAE3GWW3_9CYAN</name>
<feature type="chain" id="PRO_5041780073" evidence="2">
    <location>
        <begin position="29"/>
        <end position="623"/>
    </location>
</feature>
<dbReference type="Pfam" id="PF04966">
    <property type="entry name" value="OprB"/>
    <property type="match status" value="1"/>
</dbReference>
<dbReference type="Pfam" id="PF00395">
    <property type="entry name" value="SLH"/>
    <property type="match status" value="1"/>
</dbReference>